<proteinExistence type="inferred from homology"/>
<dbReference type="EC" id="3.1.-.-" evidence="9"/>
<evidence type="ECO:0000256" key="2">
    <source>
        <dbReference type="ARBA" id="ARBA00022517"/>
    </source>
</evidence>
<dbReference type="InterPro" id="IPR002036">
    <property type="entry name" value="YbeY"/>
</dbReference>
<dbReference type="RefSeq" id="WP_194031141.1">
    <property type="nucleotide sequence ID" value="NZ_JADEWZ010000036.1"/>
</dbReference>
<gene>
    <name evidence="9 10" type="primary">ybeY</name>
    <name evidence="10" type="ORF">IQ249_19365</name>
</gene>
<evidence type="ECO:0000256" key="4">
    <source>
        <dbReference type="ARBA" id="ARBA00022722"/>
    </source>
</evidence>
<feature type="binding site" evidence="9">
    <location>
        <position position="140"/>
    </location>
    <ligand>
        <name>Zn(2+)</name>
        <dbReference type="ChEBI" id="CHEBI:29105"/>
        <note>catalytic</note>
    </ligand>
</feature>
<keyword evidence="11" id="KW-1185">Reference proteome</keyword>
<keyword evidence="3 9" id="KW-0698">rRNA processing</keyword>
<keyword evidence="9" id="KW-0963">Cytoplasm</keyword>
<dbReference type="PANTHER" id="PTHR46986:SF1">
    <property type="entry name" value="ENDORIBONUCLEASE YBEY, CHLOROPLASTIC"/>
    <property type="match status" value="1"/>
</dbReference>
<dbReference type="GO" id="GO:0008270">
    <property type="term" value="F:zinc ion binding"/>
    <property type="evidence" value="ECO:0007669"/>
    <property type="project" value="UniProtKB-UniRule"/>
</dbReference>
<keyword evidence="2 9" id="KW-0690">Ribosome biogenesis</keyword>
<dbReference type="NCBIfam" id="TIGR00043">
    <property type="entry name" value="rRNA maturation RNase YbeY"/>
    <property type="match status" value="1"/>
</dbReference>
<feature type="binding site" evidence="9">
    <location>
        <position position="134"/>
    </location>
    <ligand>
        <name>Zn(2+)</name>
        <dbReference type="ChEBI" id="CHEBI:29105"/>
        <note>catalytic</note>
    </ligand>
</feature>
<dbReference type="GO" id="GO:0004521">
    <property type="term" value="F:RNA endonuclease activity"/>
    <property type="evidence" value="ECO:0007669"/>
    <property type="project" value="UniProtKB-UniRule"/>
</dbReference>
<dbReference type="SUPFAM" id="SSF55486">
    <property type="entry name" value="Metalloproteases ('zincins'), catalytic domain"/>
    <property type="match status" value="1"/>
</dbReference>
<organism evidence="10 11">
    <name type="scientific">Lusitaniella coriacea LEGE 07157</name>
    <dbReference type="NCBI Taxonomy" id="945747"/>
    <lineage>
        <taxon>Bacteria</taxon>
        <taxon>Bacillati</taxon>
        <taxon>Cyanobacteriota</taxon>
        <taxon>Cyanophyceae</taxon>
        <taxon>Spirulinales</taxon>
        <taxon>Lusitaniellaceae</taxon>
        <taxon>Lusitaniella</taxon>
    </lineage>
</organism>
<evidence type="ECO:0000256" key="3">
    <source>
        <dbReference type="ARBA" id="ARBA00022552"/>
    </source>
</evidence>
<evidence type="ECO:0000256" key="9">
    <source>
        <dbReference type="HAMAP-Rule" id="MF_00009"/>
    </source>
</evidence>
<dbReference type="InterPro" id="IPR023091">
    <property type="entry name" value="MetalPrtase_cat_dom_sf_prd"/>
</dbReference>
<comment type="cofactor">
    <cofactor evidence="9">
        <name>Zn(2+)</name>
        <dbReference type="ChEBI" id="CHEBI:29105"/>
    </cofactor>
    <text evidence="9">Binds 1 zinc ion.</text>
</comment>
<name>A0A8J7DYV7_9CYAN</name>
<keyword evidence="7 9" id="KW-0378">Hydrolase</keyword>
<reference evidence="10" key="1">
    <citation type="submission" date="2020-10" db="EMBL/GenBank/DDBJ databases">
        <authorList>
            <person name="Castelo-Branco R."/>
            <person name="Eusebio N."/>
            <person name="Adriana R."/>
            <person name="Vieira A."/>
            <person name="Brugerolle De Fraissinette N."/>
            <person name="Rezende De Castro R."/>
            <person name="Schneider M.P."/>
            <person name="Vasconcelos V."/>
            <person name="Leao P.N."/>
        </authorList>
    </citation>
    <scope>NUCLEOTIDE SEQUENCE</scope>
    <source>
        <strain evidence="10">LEGE 07157</strain>
    </source>
</reference>
<evidence type="ECO:0000313" key="11">
    <source>
        <dbReference type="Proteomes" id="UP000654482"/>
    </source>
</evidence>
<keyword evidence="8 9" id="KW-0862">Zinc</keyword>
<dbReference type="AlphaFoldDB" id="A0A8J7DYV7"/>
<dbReference type="Gene3D" id="3.40.390.30">
    <property type="entry name" value="Metalloproteases ('zincins'), catalytic domain"/>
    <property type="match status" value="1"/>
</dbReference>
<accession>A0A8J7DYV7</accession>
<comment type="caution">
    <text evidence="10">The sequence shown here is derived from an EMBL/GenBank/DDBJ whole genome shotgun (WGS) entry which is preliminary data.</text>
</comment>
<dbReference type="Proteomes" id="UP000654482">
    <property type="component" value="Unassembled WGS sequence"/>
</dbReference>
<dbReference type="GO" id="GO:0005737">
    <property type="term" value="C:cytoplasm"/>
    <property type="evidence" value="ECO:0007669"/>
    <property type="project" value="UniProtKB-SubCell"/>
</dbReference>
<keyword evidence="6 9" id="KW-0255">Endonuclease</keyword>
<protein>
    <recommendedName>
        <fullName evidence="9">Endoribonuclease YbeY</fullName>
        <ecNumber evidence="9">3.1.-.-</ecNumber>
    </recommendedName>
</protein>
<dbReference type="GO" id="GO:0006364">
    <property type="term" value="P:rRNA processing"/>
    <property type="evidence" value="ECO:0007669"/>
    <property type="project" value="UniProtKB-UniRule"/>
</dbReference>
<dbReference type="PROSITE" id="PS01306">
    <property type="entry name" value="UPF0054"/>
    <property type="match status" value="1"/>
</dbReference>
<comment type="function">
    <text evidence="9">Single strand-specific metallo-endoribonuclease involved in late-stage 70S ribosome quality control and in maturation of the 3' terminus of the 16S rRNA.</text>
</comment>
<dbReference type="HAMAP" id="MF_00009">
    <property type="entry name" value="Endoribonucl_YbeY"/>
    <property type="match status" value="1"/>
</dbReference>
<keyword evidence="4 9" id="KW-0540">Nuclease</keyword>
<dbReference type="InterPro" id="IPR020549">
    <property type="entry name" value="YbeY_CS"/>
</dbReference>
<feature type="binding site" evidence="9">
    <location>
        <position position="130"/>
    </location>
    <ligand>
        <name>Zn(2+)</name>
        <dbReference type="ChEBI" id="CHEBI:29105"/>
        <note>catalytic</note>
    </ligand>
</feature>
<dbReference type="PANTHER" id="PTHR46986">
    <property type="entry name" value="ENDORIBONUCLEASE YBEY, CHLOROPLASTIC"/>
    <property type="match status" value="1"/>
</dbReference>
<comment type="similarity">
    <text evidence="1 9">Belongs to the endoribonuclease YbeY family.</text>
</comment>
<dbReference type="GO" id="GO:0004222">
    <property type="term" value="F:metalloendopeptidase activity"/>
    <property type="evidence" value="ECO:0007669"/>
    <property type="project" value="InterPro"/>
</dbReference>
<keyword evidence="5 9" id="KW-0479">Metal-binding</keyword>
<evidence type="ECO:0000256" key="7">
    <source>
        <dbReference type="ARBA" id="ARBA00022801"/>
    </source>
</evidence>
<evidence type="ECO:0000256" key="5">
    <source>
        <dbReference type="ARBA" id="ARBA00022723"/>
    </source>
</evidence>
<comment type="subcellular location">
    <subcellularLocation>
        <location evidence="9">Cytoplasm</location>
    </subcellularLocation>
</comment>
<dbReference type="Pfam" id="PF02130">
    <property type="entry name" value="YbeY"/>
    <property type="match status" value="1"/>
</dbReference>
<sequence length="164" mass="18621">MGSSSLAIEVNLQDCYSAPNSIHPDTWNQWFASWLEILQPQTPAALGWEVTLRLTDDREIQTLNRDYRHQDRPTDVLAFAELDIDSPLGEGLESEPSYLGDIVISVETASRQAQEQGHPLEIELVWLASHGFLHLLGWDHPNDEKLQEMLSMQEQFLKNIGLIS</sequence>
<evidence type="ECO:0000256" key="1">
    <source>
        <dbReference type="ARBA" id="ARBA00010875"/>
    </source>
</evidence>
<evidence type="ECO:0000313" key="10">
    <source>
        <dbReference type="EMBL" id="MBE9118059.1"/>
    </source>
</evidence>
<evidence type="ECO:0000256" key="6">
    <source>
        <dbReference type="ARBA" id="ARBA00022759"/>
    </source>
</evidence>
<dbReference type="EMBL" id="JADEWZ010000036">
    <property type="protein sequence ID" value="MBE9118059.1"/>
    <property type="molecule type" value="Genomic_DNA"/>
</dbReference>
<evidence type="ECO:0000256" key="8">
    <source>
        <dbReference type="ARBA" id="ARBA00022833"/>
    </source>
</evidence>